<dbReference type="InterPro" id="IPR000730">
    <property type="entry name" value="Pr_cel_nuc_antig"/>
</dbReference>
<dbReference type="AlphaFoldDB" id="A0A6C0DQK7"/>
<dbReference type="GO" id="GO:0006272">
    <property type="term" value="P:leading strand elongation"/>
    <property type="evidence" value="ECO:0007669"/>
    <property type="project" value="TreeGrafter"/>
</dbReference>
<evidence type="ECO:0008006" key="6">
    <source>
        <dbReference type="Google" id="ProtNLM"/>
    </source>
</evidence>
<dbReference type="SUPFAM" id="SSF55979">
    <property type="entry name" value="DNA clamp"/>
    <property type="match status" value="2"/>
</dbReference>
<name>A0A6C0DQK7_9ZZZZ</name>
<feature type="domain" description="Proliferating cell nuclear antigen PCNA N-terminal" evidence="3">
    <location>
        <begin position="10"/>
        <end position="128"/>
    </location>
</feature>
<dbReference type="Gene3D" id="3.70.10.10">
    <property type="match status" value="1"/>
</dbReference>
<dbReference type="PANTHER" id="PTHR11352">
    <property type="entry name" value="PROLIFERATING CELL NUCLEAR ANTIGEN"/>
    <property type="match status" value="1"/>
</dbReference>
<dbReference type="GO" id="GO:0003677">
    <property type="term" value="F:DNA binding"/>
    <property type="evidence" value="ECO:0007669"/>
    <property type="project" value="UniProtKB-KW"/>
</dbReference>
<evidence type="ECO:0000259" key="3">
    <source>
        <dbReference type="Pfam" id="PF00705"/>
    </source>
</evidence>
<dbReference type="CDD" id="cd00577">
    <property type="entry name" value="PCNA"/>
    <property type="match status" value="1"/>
</dbReference>
<proteinExistence type="inferred from homology"/>
<reference evidence="5" key="1">
    <citation type="journal article" date="2020" name="Nature">
        <title>Giant virus diversity and host interactions through global metagenomics.</title>
        <authorList>
            <person name="Schulz F."/>
            <person name="Roux S."/>
            <person name="Paez-Espino D."/>
            <person name="Jungbluth S."/>
            <person name="Walsh D.A."/>
            <person name="Denef V.J."/>
            <person name="McMahon K.D."/>
            <person name="Konstantinidis K.T."/>
            <person name="Eloe-Fadrosh E.A."/>
            <person name="Kyrpides N.C."/>
            <person name="Woyke T."/>
        </authorList>
    </citation>
    <scope>NUCLEOTIDE SEQUENCE</scope>
    <source>
        <strain evidence="5">GVMAG-M-3300023174-49</strain>
    </source>
</reference>
<feature type="domain" description="Proliferating cell nuclear antigen PCNA C-terminal" evidence="4">
    <location>
        <begin position="132"/>
        <end position="256"/>
    </location>
</feature>
<dbReference type="Pfam" id="PF02747">
    <property type="entry name" value="PCNA_C"/>
    <property type="match status" value="1"/>
</dbReference>
<dbReference type="GO" id="GO:0006275">
    <property type="term" value="P:regulation of DNA replication"/>
    <property type="evidence" value="ECO:0007669"/>
    <property type="project" value="InterPro"/>
</dbReference>
<dbReference type="EMBL" id="MN739660">
    <property type="protein sequence ID" value="QHT18853.1"/>
    <property type="molecule type" value="Genomic_DNA"/>
</dbReference>
<dbReference type="PRINTS" id="PR00339">
    <property type="entry name" value="PCNACYCLIN"/>
</dbReference>
<evidence type="ECO:0000256" key="1">
    <source>
        <dbReference type="ARBA" id="ARBA00010462"/>
    </source>
</evidence>
<keyword evidence="2" id="KW-0238">DNA-binding</keyword>
<dbReference type="InterPro" id="IPR022648">
    <property type="entry name" value="Pr_cel_nuc_antig_N"/>
</dbReference>
<evidence type="ECO:0000259" key="4">
    <source>
        <dbReference type="Pfam" id="PF02747"/>
    </source>
</evidence>
<evidence type="ECO:0000256" key="2">
    <source>
        <dbReference type="ARBA" id="ARBA00023125"/>
    </source>
</evidence>
<dbReference type="InterPro" id="IPR022649">
    <property type="entry name" value="Pr_cel_nuc_antig_C"/>
</dbReference>
<evidence type="ECO:0000313" key="5">
    <source>
        <dbReference type="EMBL" id="QHT18853.1"/>
    </source>
</evidence>
<dbReference type="Pfam" id="PF00705">
    <property type="entry name" value="PCNA_N"/>
    <property type="match status" value="1"/>
</dbReference>
<dbReference type="InterPro" id="IPR046938">
    <property type="entry name" value="DNA_clamp_sf"/>
</dbReference>
<accession>A0A6C0DQK7</accession>
<protein>
    <recommendedName>
        <fullName evidence="6">Proliferating cell nuclear antigen PCNA C-terminal domain-containing protein</fullName>
    </recommendedName>
</protein>
<dbReference type="HAMAP" id="MF_00317">
    <property type="entry name" value="DNApol_clamp_arch"/>
    <property type="match status" value="1"/>
</dbReference>
<dbReference type="PANTHER" id="PTHR11352:SF0">
    <property type="entry name" value="PROLIFERATING CELL NUCLEAR ANTIGEN"/>
    <property type="match status" value="1"/>
</dbReference>
<dbReference type="GO" id="GO:0030337">
    <property type="term" value="F:DNA polymerase processivity factor activity"/>
    <property type="evidence" value="ECO:0007669"/>
    <property type="project" value="InterPro"/>
</dbReference>
<dbReference type="NCBIfam" id="TIGR00590">
    <property type="entry name" value="pcna"/>
    <property type="match status" value="1"/>
</dbReference>
<comment type="similarity">
    <text evidence="1">Belongs to the PCNA family.</text>
</comment>
<sequence>MNINIDNKENCACFCNLFQHLKVFSTNVNIMFSDTHMYIQTMDSSKISIIEINLPASWFQTYEIGANQCIGINTNILFKILNSRETSQNISIQYDLENNDKLFIQFHSENKAVFDKHFEVPLMEIDSELMQIPEYESNADFTMCSANFSNIIGQLKMFGDNLNIECTEENIVLSSSSEESGKMNVNIQIDDLNSFAINDGQELHLSFSLTFLHNICLYHKIAKEIEIQLTDGFPLKAKYVLGADETNNANLTFYLAPRINDDD</sequence>
<organism evidence="5">
    <name type="scientific">viral metagenome</name>
    <dbReference type="NCBI Taxonomy" id="1070528"/>
    <lineage>
        <taxon>unclassified sequences</taxon>
        <taxon>metagenomes</taxon>
        <taxon>organismal metagenomes</taxon>
    </lineage>
</organism>